<proteinExistence type="predicted"/>
<name>A0A174GU63_9FIRM</name>
<dbReference type="AlphaFoldDB" id="A0A174GU63"/>
<reference evidence="1 2" key="1">
    <citation type="submission" date="2015-09" db="EMBL/GenBank/DDBJ databases">
        <authorList>
            <consortium name="Pathogen Informatics"/>
        </authorList>
    </citation>
    <scope>NUCLEOTIDE SEQUENCE [LARGE SCALE GENOMIC DNA]</scope>
    <source>
        <strain evidence="1 2">2789STDY5834884</strain>
    </source>
</reference>
<protein>
    <submittedName>
        <fullName evidence="1">Uncharacterized protein</fullName>
    </submittedName>
</protein>
<evidence type="ECO:0000313" key="2">
    <source>
        <dbReference type="Proteomes" id="UP000095602"/>
    </source>
</evidence>
<dbReference type="RefSeq" id="WP_055272513.1">
    <property type="nucleotide sequence ID" value="NZ_CZAJ01000002.1"/>
</dbReference>
<evidence type="ECO:0000313" key="1">
    <source>
        <dbReference type="EMBL" id="CUO66063.1"/>
    </source>
</evidence>
<dbReference type="EMBL" id="CZAJ01000002">
    <property type="protein sequence ID" value="CUO66063.1"/>
    <property type="molecule type" value="Genomic_DNA"/>
</dbReference>
<gene>
    <name evidence="1" type="ORF">ERS852497_00388</name>
</gene>
<dbReference type="Proteomes" id="UP000095602">
    <property type="component" value="Unassembled WGS sequence"/>
</dbReference>
<organism evidence="1 2">
    <name type="scientific">Agathobacter rectalis</name>
    <dbReference type="NCBI Taxonomy" id="39491"/>
    <lineage>
        <taxon>Bacteria</taxon>
        <taxon>Bacillati</taxon>
        <taxon>Bacillota</taxon>
        <taxon>Clostridia</taxon>
        <taxon>Lachnospirales</taxon>
        <taxon>Lachnospiraceae</taxon>
        <taxon>Agathobacter</taxon>
    </lineage>
</organism>
<accession>A0A174GU63</accession>
<sequence length="116" mass="14270">MNKYIIRAEAYKKKAKQIALDGLEKMKAEYDDVKEFYNDTRYDRYFNKMQKLETEIEETKEYLRETPVVKDVSTDQYKDYLRIKQLCKFINSNIDLWRQIYDYADRIFKKGRCVYV</sequence>